<organism evidence="2">
    <name type="scientific">Notodromas monacha</name>
    <dbReference type="NCBI Taxonomy" id="399045"/>
    <lineage>
        <taxon>Eukaryota</taxon>
        <taxon>Metazoa</taxon>
        <taxon>Ecdysozoa</taxon>
        <taxon>Arthropoda</taxon>
        <taxon>Crustacea</taxon>
        <taxon>Oligostraca</taxon>
        <taxon>Ostracoda</taxon>
        <taxon>Podocopa</taxon>
        <taxon>Podocopida</taxon>
        <taxon>Cypridocopina</taxon>
        <taxon>Cypridoidea</taxon>
        <taxon>Cyprididae</taxon>
        <taxon>Notodromas</taxon>
    </lineage>
</organism>
<dbReference type="SUPFAM" id="SSF52047">
    <property type="entry name" value="RNI-like"/>
    <property type="match status" value="1"/>
</dbReference>
<evidence type="ECO:0000313" key="2">
    <source>
        <dbReference type="EMBL" id="CAD7274532.1"/>
    </source>
</evidence>
<dbReference type="AlphaFoldDB" id="A0A7R9BFV1"/>
<feature type="domain" description="F-box" evidence="1">
    <location>
        <begin position="181"/>
        <end position="229"/>
    </location>
</feature>
<reference evidence="2" key="1">
    <citation type="submission" date="2020-11" db="EMBL/GenBank/DDBJ databases">
        <authorList>
            <person name="Tran Van P."/>
        </authorList>
    </citation>
    <scope>NUCLEOTIDE SEQUENCE</scope>
</reference>
<dbReference type="Gene3D" id="3.80.10.10">
    <property type="entry name" value="Ribonuclease Inhibitor"/>
    <property type="match status" value="1"/>
</dbReference>
<dbReference type="EMBL" id="CAJPEX010000262">
    <property type="protein sequence ID" value="CAG0914684.1"/>
    <property type="molecule type" value="Genomic_DNA"/>
</dbReference>
<evidence type="ECO:0000259" key="1">
    <source>
        <dbReference type="PROSITE" id="PS50181"/>
    </source>
</evidence>
<keyword evidence="3" id="KW-1185">Reference proteome</keyword>
<sequence>MSALLVKLNYGFRDLSFMELERNCLSMGITSQHPNFINPRAAVFYADWSDVENPDLLEEEFRPKRLRPTKRLMRVPLHVHKQEGYMKLGVPCPRQNYLQRICSIGEDPFSGEFTLDTRGTISCEFAVDLRINQRKCDEDCDGYIYKLSHGDVIEGSYIDLLFFRFMFLLWDGNPVRRVPQTSLLLSCPRLVLNKIVSYLTPLETMNNIVPVCRQFFQLMMKSGCIWTRLEFSAVFGNTWVPYSHLDDFRRVLAKHARNLVVNFIVSKSFGAKEPSPVIMRPLLSKPADWKNLRMLEIHSISRNENVWIQFFKRKTILAKLESLVIPCDELFLREAWSWDSLALPNCREVTLLVSDSSSSFSCRPLDFKQVFPGLKRLHFIDNSSDGGVARRRKALFFYGNGVPKSFLKHVGSGVLVTFHAREFGEIWNEEDWDFAQKSGTFSSLESLSFSGNPFEQMSDFASSRQIFPKLKTLWLNEVTTLRSIHHLLELPSLQKVWLECRNPGLFAEPLIDPLILRLFDDSPTEWLENLKFISADLWETYVPYFKMINLECVALLFYQKQVVTRPLDAVFEELSYCSKLRGVILRVQHDLEFCEAVRRLSQPLEFAAISGNRDVVIAALKCLSQCQAQLEEVWIRVLDSTDLEEVFQVLMTFKVLKNVVFLRANDFSTEDIYCGLHERKSEFEAVLWKYVHHYSGCCFKQVAIVFEVIPSRDYFTYSVEQRKQTTFSSCALTKFFPEWLKFIRRGKKGPFSAIDLLVAVFPLD</sequence>
<evidence type="ECO:0000313" key="3">
    <source>
        <dbReference type="Proteomes" id="UP000678499"/>
    </source>
</evidence>
<protein>
    <recommendedName>
        <fullName evidence="1">F-box domain-containing protein</fullName>
    </recommendedName>
</protein>
<proteinExistence type="predicted"/>
<dbReference type="InterPro" id="IPR032675">
    <property type="entry name" value="LRR_dom_sf"/>
</dbReference>
<dbReference type="InterPro" id="IPR001810">
    <property type="entry name" value="F-box_dom"/>
</dbReference>
<dbReference type="Proteomes" id="UP000678499">
    <property type="component" value="Unassembled WGS sequence"/>
</dbReference>
<accession>A0A7R9BFV1</accession>
<dbReference type="EMBL" id="OA882299">
    <property type="protein sequence ID" value="CAD7274532.1"/>
    <property type="molecule type" value="Genomic_DNA"/>
</dbReference>
<name>A0A7R9BFV1_9CRUS</name>
<dbReference type="PROSITE" id="PS50181">
    <property type="entry name" value="FBOX"/>
    <property type="match status" value="1"/>
</dbReference>
<gene>
    <name evidence="2" type="ORF">NMOB1V02_LOCUS2363</name>
</gene>